<evidence type="ECO:0000313" key="2">
    <source>
        <dbReference type="Proteomes" id="UP001054945"/>
    </source>
</evidence>
<reference evidence="1 2" key="1">
    <citation type="submission" date="2021-06" db="EMBL/GenBank/DDBJ databases">
        <title>Caerostris extrusa draft genome.</title>
        <authorList>
            <person name="Kono N."/>
            <person name="Arakawa K."/>
        </authorList>
    </citation>
    <scope>NUCLEOTIDE SEQUENCE [LARGE SCALE GENOMIC DNA]</scope>
</reference>
<sequence>MVVEELLPQLLGVVGARISIASYLTKFSKMYRISKLTSLTGDWWFLGVGKGEGDNWEPLRVLSELKSEEKSLKFARLVSIDYIRIYIEFENFKEPRKAAR</sequence>
<dbReference type="Proteomes" id="UP001054945">
    <property type="component" value="Unassembled WGS sequence"/>
</dbReference>
<dbReference type="AlphaFoldDB" id="A0AAV4NXX2"/>
<proteinExistence type="predicted"/>
<comment type="caution">
    <text evidence="1">The sequence shown here is derived from an EMBL/GenBank/DDBJ whole genome shotgun (WGS) entry which is preliminary data.</text>
</comment>
<organism evidence="1 2">
    <name type="scientific">Caerostris extrusa</name>
    <name type="common">Bark spider</name>
    <name type="synonym">Caerostris bankana</name>
    <dbReference type="NCBI Taxonomy" id="172846"/>
    <lineage>
        <taxon>Eukaryota</taxon>
        <taxon>Metazoa</taxon>
        <taxon>Ecdysozoa</taxon>
        <taxon>Arthropoda</taxon>
        <taxon>Chelicerata</taxon>
        <taxon>Arachnida</taxon>
        <taxon>Araneae</taxon>
        <taxon>Araneomorphae</taxon>
        <taxon>Entelegynae</taxon>
        <taxon>Araneoidea</taxon>
        <taxon>Araneidae</taxon>
        <taxon>Caerostris</taxon>
    </lineage>
</organism>
<gene>
    <name evidence="1" type="ORF">CEXT_210101</name>
</gene>
<dbReference type="EMBL" id="BPLR01021337">
    <property type="protein sequence ID" value="GIX88580.1"/>
    <property type="molecule type" value="Genomic_DNA"/>
</dbReference>
<accession>A0AAV4NXX2</accession>
<evidence type="ECO:0000313" key="1">
    <source>
        <dbReference type="EMBL" id="GIX88580.1"/>
    </source>
</evidence>
<keyword evidence="2" id="KW-1185">Reference proteome</keyword>
<protein>
    <submittedName>
        <fullName evidence="1">Uncharacterized protein</fullName>
    </submittedName>
</protein>
<name>A0AAV4NXX2_CAEEX</name>